<dbReference type="PANTHER" id="PTHR43981">
    <property type="entry name" value="ENOYL-[ACYL-CARRIER-PROTEIN] REDUCTASE, MITOCHONDRIAL"/>
    <property type="match status" value="1"/>
</dbReference>
<dbReference type="GO" id="GO:0005739">
    <property type="term" value="C:mitochondrion"/>
    <property type="evidence" value="ECO:0007669"/>
    <property type="project" value="TreeGrafter"/>
</dbReference>
<protein>
    <recommendedName>
        <fullName evidence="5">Alcohol dehydrogenase-like C-terminal domain-containing protein</fullName>
    </recommendedName>
</protein>
<keyword evidence="4" id="KW-1185">Reference proteome</keyword>
<dbReference type="EMBL" id="KZ150048">
    <property type="protein sequence ID" value="PZC74472.1"/>
    <property type="molecule type" value="Genomic_DNA"/>
</dbReference>
<keyword evidence="2" id="KW-0560">Oxidoreductase</keyword>
<dbReference type="Gene3D" id="3.90.180.10">
    <property type="entry name" value="Medium-chain alcohol dehydrogenases, catalytic domain"/>
    <property type="match status" value="1"/>
</dbReference>
<evidence type="ECO:0000313" key="3">
    <source>
        <dbReference type="EMBL" id="PZC74472.1"/>
    </source>
</evidence>
<evidence type="ECO:0000256" key="1">
    <source>
        <dbReference type="ARBA" id="ARBA00022857"/>
    </source>
</evidence>
<sequence>MKELEKFVPKDRVVLSSRLLGSWRYYGIYNEKDVHLVSKNLPLAEAAMLTIAPCTATRLLTDFRKMCPGETVIQNAANSACGQSVIQLCRAEGINTLNIVANHCGYEAVKAYLLGLGATAVYTLEEAEELTSFDTSLARPALALNCLGGRFEDVMLRLLDRNGVIVYYGCAFDLPTKKQFLRCDAQFHKFNLHHWEAQATSVDKDIMYKTIIRKMVEKKFNAPAHQPVEMKNYLYAFKNTVHSEAFSTMSYVFDFTL</sequence>
<proteinExistence type="predicted"/>
<name>A0A2W1BHE5_HELAM</name>
<evidence type="ECO:0000313" key="4">
    <source>
        <dbReference type="Proteomes" id="UP000249218"/>
    </source>
</evidence>
<evidence type="ECO:0000256" key="2">
    <source>
        <dbReference type="ARBA" id="ARBA00023002"/>
    </source>
</evidence>
<organism evidence="3 4">
    <name type="scientific">Helicoverpa armigera</name>
    <name type="common">Cotton bollworm</name>
    <name type="synonym">Heliothis armigera</name>
    <dbReference type="NCBI Taxonomy" id="29058"/>
    <lineage>
        <taxon>Eukaryota</taxon>
        <taxon>Metazoa</taxon>
        <taxon>Ecdysozoa</taxon>
        <taxon>Arthropoda</taxon>
        <taxon>Hexapoda</taxon>
        <taxon>Insecta</taxon>
        <taxon>Pterygota</taxon>
        <taxon>Neoptera</taxon>
        <taxon>Endopterygota</taxon>
        <taxon>Lepidoptera</taxon>
        <taxon>Glossata</taxon>
        <taxon>Ditrysia</taxon>
        <taxon>Noctuoidea</taxon>
        <taxon>Noctuidae</taxon>
        <taxon>Heliothinae</taxon>
        <taxon>Helicoverpa</taxon>
    </lineage>
</organism>
<dbReference type="AlphaFoldDB" id="A0A2W1BHE5"/>
<dbReference type="GO" id="GO:0016491">
    <property type="term" value="F:oxidoreductase activity"/>
    <property type="evidence" value="ECO:0007669"/>
    <property type="project" value="UniProtKB-KW"/>
</dbReference>
<dbReference type="SUPFAM" id="SSF51735">
    <property type="entry name" value="NAD(P)-binding Rossmann-fold domains"/>
    <property type="match status" value="1"/>
</dbReference>
<evidence type="ECO:0008006" key="5">
    <source>
        <dbReference type="Google" id="ProtNLM"/>
    </source>
</evidence>
<reference evidence="3 4" key="1">
    <citation type="journal article" date="2017" name="BMC Biol.">
        <title>Genomic innovations, transcriptional plasticity and gene loss underlying the evolution and divergence of two highly polyphagous and invasive Helicoverpa pest species.</title>
        <authorList>
            <person name="Pearce S.L."/>
            <person name="Clarke D.F."/>
            <person name="East P.D."/>
            <person name="Elfekih S."/>
            <person name="Gordon K.H."/>
            <person name="Jermiin L.S."/>
            <person name="McGaughran A."/>
            <person name="Oakeshott J.G."/>
            <person name="Papanikolaou A."/>
            <person name="Perera O.P."/>
            <person name="Rane R.V."/>
            <person name="Richards S."/>
            <person name="Tay W.T."/>
            <person name="Walsh T.K."/>
            <person name="Anderson A."/>
            <person name="Anderson C.J."/>
            <person name="Asgari S."/>
            <person name="Board P.G."/>
            <person name="Bretschneider A."/>
            <person name="Campbell P.M."/>
            <person name="Chertemps T."/>
            <person name="Christeller J.T."/>
            <person name="Coppin C.W."/>
            <person name="Downes S.J."/>
            <person name="Duan G."/>
            <person name="Farnsworth C.A."/>
            <person name="Good R.T."/>
            <person name="Han L.B."/>
            <person name="Han Y.C."/>
            <person name="Hatje K."/>
            <person name="Horne I."/>
            <person name="Huang Y.P."/>
            <person name="Hughes D.S."/>
            <person name="Jacquin-Joly E."/>
            <person name="James W."/>
            <person name="Jhangiani S."/>
            <person name="Kollmar M."/>
            <person name="Kuwar S.S."/>
            <person name="Li S."/>
            <person name="Liu N.Y."/>
            <person name="Maibeche M.T."/>
            <person name="Miller J.R."/>
            <person name="Montagne N."/>
            <person name="Perry T."/>
            <person name="Qu J."/>
            <person name="Song S.V."/>
            <person name="Sutton G.G."/>
            <person name="Vogel H."/>
            <person name="Walenz B.P."/>
            <person name="Xu W."/>
            <person name="Zhang H.J."/>
            <person name="Zou Z."/>
            <person name="Batterham P."/>
            <person name="Edwards O.R."/>
            <person name="Feyereisen R."/>
            <person name="Gibbs R.A."/>
            <person name="Heckel D.G."/>
            <person name="McGrath A."/>
            <person name="Robin C."/>
            <person name="Scherer S.E."/>
            <person name="Worley K.C."/>
            <person name="Wu Y.D."/>
        </authorList>
    </citation>
    <scope>NUCLEOTIDE SEQUENCE [LARGE SCALE GENOMIC DNA]</scope>
    <source>
        <strain evidence="3">Harm_GR_Male_#8</strain>
        <tissue evidence="3">Whole organism</tissue>
    </source>
</reference>
<dbReference type="PANTHER" id="PTHR43981:SF2">
    <property type="entry name" value="ENOYL-[ACYL-CARRIER-PROTEIN] REDUCTASE, MITOCHONDRIAL"/>
    <property type="match status" value="1"/>
</dbReference>
<dbReference type="InterPro" id="IPR036291">
    <property type="entry name" value="NAD(P)-bd_dom_sf"/>
</dbReference>
<dbReference type="Proteomes" id="UP000249218">
    <property type="component" value="Unassembled WGS sequence"/>
</dbReference>
<dbReference type="OrthoDB" id="7482721at2759"/>
<dbReference type="GO" id="GO:0006631">
    <property type="term" value="P:fatty acid metabolic process"/>
    <property type="evidence" value="ECO:0007669"/>
    <property type="project" value="TreeGrafter"/>
</dbReference>
<dbReference type="InterPro" id="IPR051034">
    <property type="entry name" value="Mito_Enoyl-ACP_Reductase"/>
</dbReference>
<accession>A0A2W1BHE5</accession>
<keyword evidence="1" id="KW-0521">NADP</keyword>
<gene>
    <name evidence="3" type="primary">HaOG207829</name>
    <name evidence="3" type="ORF">B5X24_HaOG207829</name>
</gene>
<dbReference type="Gene3D" id="3.40.50.720">
    <property type="entry name" value="NAD(P)-binding Rossmann-like Domain"/>
    <property type="match status" value="1"/>
</dbReference>